<dbReference type="KEGG" id="rcr:NCTC10994_01981"/>
<keyword evidence="3" id="KW-1185">Reference proteome</keyword>
<organism evidence="2 3">
    <name type="scientific">Rhodococcus coprophilus</name>
    <dbReference type="NCBI Taxonomy" id="38310"/>
    <lineage>
        <taxon>Bacteria</taxon>
        <taxon>Bacillati</taxon>
        <taxon>Actinomycetota</taxon>
        <taxon>Actinomycetes</taxon>
        <taxon>Mycobacteriales</taxon>
        <taxon>Nocardiaceae</taxon>
        <taxon>Rhodococcus</taxon>
    </lineage>
</organism>
<dbReference type="RefSeq" id="WP_072702081.1">
    <property type="nucleotide sequence ID" value="NZ_JAFBBL010000001.1"/>
</dbReference>
<dbReference type="PANTHER" id="PTHR30157">
    <property type="entry name" value="FERRIC REDUCTASE, NADPH-DEPENDENT"/>
    <property type="match status" value="1"/>
</dbReference>
<dbReference type="Pfam" id="PF08021">
    <property type="entry name" value="FAD_binding_9"/>
    <property type="match status" value="1"/>
</dbReference>
<dbReference type="Gene3D" id="2.40.30.10">
    <property type="entry name" value="Translation factors"/>
    <property type="match status" value="1"/>
</dbReference>
<dbReference type="EMBL" id="LS483468">
    <property type="protein sequence ID" value="SQI31628.1"/>
    <property type="molecule type" value="Genomic_DNA"/>
</dbReference>
<protein>
    <submittedName>
        <fullName evidence="2">Siderophore-interacting protein</fullName>
    </submittedName>
</protein>
<dbReference type="InterPro" id="IPR039374">
    <property type="entry name" value="SIP_fam"/>
</dbReference>
<name>A0A2X4U8J6_9NOCA</name>
<dbReference type="Gene3D" id="3.40.50.80">
    <property type="entry name" value="Nucleotide-binding domain of ferredoxin-NADP reductase (FNR) module"/>
    <property type="match status" value="1"/>
</dbReference>
<dbReference type="AlphaFoldDB" id="A0A2X4U8J6"/>
<reference evidence="2 3" key="1">
    <citation type="submission" date="2018-06" db="EMBL/GenBank/DDBJ databases">
        <authorList>
            <consortium name="Pathogen Informatics"/>
            <person name="Doyle S."/>
        </authorList>
    </citation>
    <scope>NUCLEOTIDE SEQUENCE [LARGE SCALE GENOMIC DNA]</scope>
    <source>
        <strain evidence="2 3">NCTC10994</strain>
    </source>
</reference>
<accession>A0A2X4U8J6</accession>
<dbReference type="InterPro" id="IPR039261">
    <property type="entry name" value="FNR_nucleotide-bd"/>
</dbReference>
<evidence type="ECO:0000313" key="3">
    <source>
        <dbReference type="Proteomes" id="UP000249091"/>
    </source>
</evidence>
<dbReference type="InterPro" id="IPR017927">
    <property type="entry name" value="FAD-bd_FR_type"/>
</dbReference>
<gene>
    <name evidence="2" type="primary">viuB_2</name>
    <name evidence="2" type="ORF">NCTC10994_01981</name>
</gene>
<dbReference type="SUPFAM" id="SSF63380">
    <property type="entry name" value="Riboflavin synthase domain-like"/>
    <property type="match status" value="1"/>
</dbReference>
<evidence type="ECO:0000313" key="2">
    <source>
        <dbReference type="EMBL" id="SQI31628.1"/>
    </source>
</evidence>
<dbReference type="PANTHER" id="PTHR30157:SF0">
    <property type="entry name" value="NADPH-DEPENDENT FERRIC-CHELATE REDUCTASE"/>
    <property type="match status" value="1"/>
</dbReference>
<dbReference type="GO" id="GO:0016491">
    <property type="term" value="F:oxidoreductase activity"/>
    <property type="evidence" value="ECO:0007669"/>
    <property type="project" value="InterPro"/>
</dbReference>
<dbReference type="PROSITE" id="PS51384">
    <property type="entry name" value="FAD_FR"/>
    <property type="match status" value="1"/>
</dbReference>
<dbReference type="InterPro" id="IPR017938">
    <property type="entry name" value="Riboflavin_synthase-like_b-brl"/>
</dbReference>
<dbReference type="Pfam" id="PF04954">
    <property type="entry name" value="SIP"/>
    <property type="match status" value="1"/>
</dbReference>
<dbReference type="InterPro" id="IPR013113">
    <property type="entry name" value="SIP_FAD-bd"/>
</dbReference>
<feature type="domain" description="FAD-binding FR-type" evidence="1">
    <location>
        <begin position="7"/>
        <end position="133"/>
    </location>
</feature>
<sequence length="290" mass="32097">MTNEYGMLPVLIEVARVEDITPHMRRITFAGPGVAEYASVPGRVPNIKLVFPRANGRLEVPARNGWGRLAWPDPTVKQQVRTYTVRRLDADAAEMDIDFVKHGDEGLASGWAEHARPGDVIAAAGAGGVTAGEADWYLVVGDETALPAIGRMLEHMREDATGVVLIEVADEHEQQDLRHPDGVEIRWIHRNGAPAGTTDQLFDAATAVEMPSGDVTKFAWVSAESKTVLAMRKWLRNDAGFDRKATLVIGYWRRGMTETGYGKTADHDRVEDEHDEVLPHDHDHDHQHAH</sequence>
<evidence type="ECO:0000259" key="1">
    <source>
        <dbReference type="PROSITE" id="PS51384"/>
    </source>
</evidence>
<dbReference type="STRING" id="1219011.GCA_001895045_03074"/>
<dbReference type="Proteomes" id="UP000249091">
    <property type="component" value="Chromosome 1"/>
</dbReference>
<dbReference type="CDD" id="cd06193">
    <property type="entry name" value="siderophore_interacting"/>
    <property type="match status" value="1"/>
</dbReference>
<proteinExistence type="predicted"/>
<dbReference type="InterPro" id="IPR007037">
    <property type="entry name" value="SIP_rossman_dom"/>
</dbReference>